<gene>
    <name evidence="2" type="ORF">O9G_000794</name>
    <name evidence="3" type="ORF">ROZALSC1DRAFT_27939</name>
</gene>
<dbReference type="OrthoDB" id="284473at2759"/>
<dbReference type="HOGENOM" id="CLU_1090509_0_0_1"/>
<dbReference type="Proteomes" id="UP000281549">
    <property type="component" value="Unassembled WGS sequence"/>
</dbReference>
<keyword evidence="2" id="KW-0378">Hydrolase</keyword>
<dbReference type="Proteomes" id="UP000030755">
    <property type="component" value="Unassembled WGS sequence"/>
</dbReference>
<dbReference type="STRING" id="988480.A0A075AW18"/>
<evidence type="ECO:0000313" key="2">
    <source>
        <dbReference type="EMBL" id="EPZ32719.1"/>
    </source>
</evidence>
<dbReference type="PANTHER" id="PTHR13246">
    <property type="entry name" value="ENDO BETA N-ACETYLGLUCOSAMINIDASE"/>
    <property type="match status" value="1"/>
</dbReference>
<dbReference type="GO" id="GO:0005829">
    <property type="term" value="C:cytosol"/>
    <property type="evidence" value="ECO:0007669"/>
    <property type="project" value="UniProtKB-SubCell"/>
</dbReference>
<reference evidence="3" key="3">
    <citation type="submission" date="2018-08" db="EMBL/GenBank/DDBJ databases">
        <title>Leveraging single-cell genomics to expand the Fungal Tree of Life.</title>
        <authorList>
            <consortium name="DOE Joint Genome Institute"/>
            <person name="Ahrendt S.R."/>
            <person name="Quandt C.A."/>
            <person name="Ciobanu D."/>
            <person name="Clum A."/>
            <person name="Salamov A."/>
            <person name="Andreopoulos B."/>
            <person name="Cheng J.-F."/>
            <person name="Woyke T."/>
            <person name="Pelin A."/>
            <person name="Henrissat B."/>
            <person name="Reynolds N."/>
            <person name="Benny G.L."/>
            <person name="Smith M.E."/>
            <person name="James T.Y."/>
            <person name="Grigoriev I.V."/>
        </authorList>
    </citation>
    <scope>NUCLEOTIDE SEQUENCE</scope>
    <source>
        <strain evidence="3">CSF55</strain>
    </source>
</reference>
<feature type="domain" description="Cytosolic endo-beta-N-acetylglucosaminidase TIM barrel" evidence="1">
    <location>
        <begin position="7"/>
        <end position="236"/>
    </location>
</feature>
<name>A0A075AW18_ROZAC</name>
<reference evidence="2 4" key="1">
    <citation type="journal article" date="2013" name="Curr. Biol.">
        <title>Shared signatures of parasitism and phylogenomics unite Cryptomycota and microsporidia.</title>
        <authorList>
            <person name="James T.Y."/>
            <person name="Pelin A."/>
            <person name="Bonen L."/>
            <person name="Ahrendt S."/>
            <person name="Sain D."/>
            <person name="Corradi N."/>
            <person name="Stajich J.E."/>
        </authorList>
    </citation>
    <scope>NUCLEOTIDE SEQUENCE [LARGE SCALE GENOMIC DNA]</scope>
    <source>
        <strain evidence="2 4">CSF55</strain>
        <strain evidence="2 4">CSF55</strain>
    </source>
</reference>
<evidence type="ECO:0000313" key="4">
    <source>
        <dbReference type="Proteomes" id="UP000030755"/>
    </source>
</evidence>
<dbReference type="EMBL" id="KE561117">
    <property type="protein sequence ID" value="EPZ32719.1"/>
    <property type="molecule type" value="Genomic_DNA"/>
</dbReference>
<evidence type="ECO:0000313" key="5">
    <source>
        <dbReference type="Proteomes" id="UP000281549"/>
    </source>
</evidence>
<reference evidence="5" key="2">
    <citation type="journal article" date="2018" name="Nat. Microbiol.">
        <title>Leveraging single-cell genomics to expand the fungal tree of life.</title>
        <authorList>
            <person name="Ahrendt S.R."/>
            <person name="Quandt C.A."/>
            <person name="Ciobanu D."/>
            <person name="Clum A."/>
            <person name="Salamov A."/>
            <person name="Andreopoulos B."/>
            <person name="Cheng J.F."/>
            <person name="Woyke T."/>
            <person name="Pelin A."/>
            <person name="Henrissat B."/>
            <person name="Reynolds N.K."/>
            <person name="Benny G.L."/>
            <person name="Smith M.E."/>
            <person name="James T.Y."/>
            <person name="Grigoriev I.V."/>
        </authorList>
    </citation>
    <scope>NUCLEOTIDE SEQUENCE [LARGE SCALE GENOMIC DNA]</scope>
    <source>
        <strain evidence="5">CSF55</strain>
    </source>
</reference>
<dbReference type="AlphaFoldDB" id="A0A075AW18"/>
<dbReference type="EC" id="3.2.1.96" evidence="2"/>
<dbReference type="Pfam" id="PF03644">
    <property type="entry name" value="Glyco_hydro_85"/>
    <property type="match status" value="1"/>
</dbReference>
<evidence type="ECO:0000259" key="1">
    <source>
        <dbReference type="Pfam" id="PF03644"/>
    </source>
</evidence>
<dbReference type="InterPro" id="IPR005201">
    <property type="entry name" value="TIM_ENGase"/>
</dbReference>
<sequence>MQPIKTGTIITEGKDGITNNINVVRRNEFGQFHYVDILVKLAEYYGFDGWFINIESPLPDSLVPELLNFVKCLKLKIHERIPHGKVIWYDSLTIDGEIKWQNRLNQLNLPFFNVADGIFINYFWSVMHPRESAILAKERARKVYTGIDIWGRNTYGGGGYDTYKALQVIADAGTSCALFAPAWTYESKDKSEFEENEIKFWITKKNAKIWEVYPDTWNLLRYQSHQFFIQIFAKGMAGMDIGLMGLSLNMGNGQT</sequence>
<dbReference type="PANTHER" id="PTHR13246:SF1">
    <property type="entry name" value="CYTOSOLIC ENDO-BETA-N-ACETYLGLUCOSAMINIDASE"/>
    <property type="match status" value="1"/>
</dbReference>
<dbReference type="GO" id="GO:0033925">
    <property type="term" value="F:mannosyl-glycoprotein endo-beta-N-acetylglucosaminidase activity"/>
    <property type="evidence" value="ECO:0007669"/>
    <property type="project" value="UniProtKB-EC"/>
</dbReference>
<keyword evidence="4" id="KW-1185">Reference proteome</keyword>
<evidence type="ECO:0000313" key="3">
    <source>
        <dbReference type="EMBL" id="RKP20598.1"/>
    </source>
</evidence>
<accession>A0A075AW18</accession>
<dbReference type="EMBL" id="ML005042">
    <property type="protein sequence ID" value="RKP20598.1"/>
    <property type="molecule type" value="Genomic_DNA"/>
</dbReference>
<dbReference type="Gene3D" id="3.20.20.80">
    <property type="entry name" value="Glycosidases"/>
    <property type="match status" value="1"/>
</dbReference>
<keyword evidence="2" id="KW-0326">Glycosidase</keyword>
<dbReference type="InterPro" id="IPR032979">
    <property type="entry name" value="ENGase"/>
</dbReference>
<organism evidence="2 4">
    <name type="scientific">Rozella allomycis (strain CSF55)</name>
    <dbReference type="NCBI Taxonomy" id="988480"/>
    <lineage>
        <taxon>Eukaryota</taxon>
        <taxon>Fungi</taxon>
        <taxon>Fungi incertae sedis</taxon>
        <taxon>Cryptomycota</taxon>
        <taxon>Cryptomycota incertae sedis</taxon>
        <taxon>Rozella</taxon>
    </lineage>
</organism>
<proteinExistence type="predicted"/>
<protein>
    <submittedName>
        <fullName evidence="2 3">Glycoside hydrolase</fullName>
        <ecNumber evidence="2">3.2.1.96</ecNumber>
    </submittedName>
</protein>